<dbReference type="AlphaFoldDB" id="A0A0H3ANV7"/>
<sequence>MMKRGIAIGLLTLISHCAFGQENWRDPAFIERAFINVALRNEYSAGEKPLSKWREPLRIYFDHQVPDKALHEQLARDHVQHLSQVTGHSIQVVTSRTEANVIWVFTQQSKWQQALEEVAGKSATQTMHGAICQANYSTNSASEIVAASVVIPVDQARDHGKLLACIVEEITQVMGLPNDSELAYPSIFNDKTPEDLLSPLDVILLKLLYEPELSSGMRQPQLQSLLKAKLKQYEQQGVLENAVQEARSSPLYEWLR</sequence>
<name>A0A0H3ANV7_VIBC3</name>
<dbReference type="Pfam" id="PF11150">
    <property type="entry name" value="DUF2927"/>
    <property type="match status" value="1"/>
</dbReference>
<proteinExistence type="predicted"/>
<organism evidence="1 2">
    <name type="scientific">Vibrio cholerae serotype O1 (strain ATCC 39541 / Classical Ogawa 395 / O395)</name>
    <dbReference type="NCBI Taxonomy" id="345073"/>
    <lineage>
        <taxon>Bacteria</taxon>
        <taxon>Pseudomonadati</taxon>
        <taxon>Pseudomonadota</taxon>
        <taxon>Gammaproteobacteria</taxon>
        <taxon>Vibrionales</taxon>
        <taxon>Vibrionaceae</taxon>
        <taxon>Vibrio</taxon>
    </lineage>
</organism>
<gene>
    <name evidence="1" type="ordered locus">VC0395_A1290</name>
</gene>
<dbReference type="OrthoDB" id="3295600at2"/>
<protein>
    <recommendedName>
        <fullName evidence="3">DUF2927 domain-containing protein</fullName>
    </recommendedName>
</protein>
<evidence type="ECO:0008006" key="3">
    <source>
        <dbReference type="Google" id="ProtNLM"/>
    </source>
</evidence>
<accession>A0A0H3ANV7</accession>
<evidence type="ECO:0000313" key="2">
    <source>
        <dbReference type="Proteomes" id="UP000000249"/>
    </source>
</evidence>
<dbReference type="eggNOG" id="ENOG502Z86E">
    <property type="taxonomic scope" value="Bacteria"/>
</dbReference>
<dbReference type="InterPro" id="IPR021323">
    <property type="entry name" value="DUF2927"/>
</dbReference>
<dbReference type="KEGG" id="vco:VC0395_A1290"/>
<dbReference type="KEGG" id="vcr:VC395_1803"/>
<dbReference type="Proteomes" id="UP000000249">
    <property type="component" value="Chromosome 1"/>
</dbReference>
<evidence type="ECO:0000313" key="1">
    <source>
        <dbReference type="EMBL" id="ABQ22112.1"/>
    </source>
</evidence>
<dbReference type="EMBL" id="CP000627">
    <property type="protein sequence ID" value="ABQ22112.1"/>
    <property type="molecule type" value="Genomic_DNA"/>
</dbReference>
<dbReference type="RefSeq" id="WP_012034275.1">
    <property type="nucleotide sequence ID" value="NC_009457.1"/>
</dbReference>
<reference evidence="1 2" key="1">
    <citation type="submission" date="2007-03" db="EMBL/GenBank/DDBJ databases">
        <authorList>
            <person name="Heidelberg J."/>
        </authorList>
    </citation>
    <scope>NUCLEOTIDE SEQUENCE [LARGE SCALE GENOMIC DNA]</scope>
    <source>
        <strain evidence="2">ATCC 39541 / Classical Ogawa 395 / O395</strain>
    </source>
</reference>
<dbReference type="PATRIC" id="fig|345073.21.peg.1746"/>